<name>A0A1F4VCQ9_UNCKA</name>
<evidence type="ECO:0000313" key="3">
    <source>
        <dbReference type="Proteomes" id="UP000176504"/>
    </source>
</evidence>
<comment type="caution">
    <text evidence="2">The sequence shown here is derived from an EMBL/GenBank/DDBJ whole genome shotgun (WGS) entry which is preliminary data.</text>
</comment>
<accession>A0A1F4VCQ9</accession>
<feature type="transmembrane region" description="Helical" evidence="1">
    <location>
        <begin position="75"/>
        <end position="96"/>
    </location>
</feature>
<gene>
    <name evidence="2" type="ORF">A3A78_03525</name>
</gene>
<evidence type="ECO:0000256" key="1">
    <source>
        <dbReference type="SAM" id="Phobius"/>
    </source>
</evidence>
<reference evidence="2 3" key="1">
    <citation type="journal article" date="2016" name="Nat. Commun.">
        <title>Thousands of microbial genomes shed light on interconnected biogeochemical processes in an aquifer system.</title>
        <authorList>
            <person name="Anantharaman K."/>
            <person name="Brown C.T."/>
            <person name="Hug L.A."/>
            <person name="Sharon I."/>
            <person name="Castelle C.J."/>
            <person name="Probst A.J."/>
            <person name="Thomas B.C."/>
            <person name="Singh A."/>
            <person name="Wilkins M.J."/>
            <person name="Karaoz U."/>
            <person name="Brodie E.L."/>
            <person name="Williams K.H."/>
            <person name="Hubbard S.S."/>
            <person name="Banfield J.F."/>
        </authorList>
    </citation>
    <scope>NUCLEOTIDE SEQUENCE [LARGE SCALE GENOMIC DNA]</scope>
</reference>
<feature type="transmembrane region" description="Helical" evidence="1">
    <location>
        <begin position="5"/>
        <end position="23"/>
    </location>
</feature>
<sequence length="103" mass="11452">MKKILISISLFIILSLIFVYPSFYTQPPIDCLAGCTGKKGLPLTYYIVRGGGVLMHDSEGRILTPGGTAIDRKNLIIDLVFWFVISLVLVNVSIVLRNKKIKL</sequence>
<keyword evidence="1" id="KW-0812">Transmembrane</keyword>
<dbReference type="EMBL" id="MEVI01000003">
    <property type="protein sequence ID" value="OGC55026.1"/>
    <property type="molecule type" value="Genomic_DNA"/>
</dbReference>
<dbReference type="Proteomes" id="UP000176504">
    <property type="component" value="Unassembled WGS sequence"/>
</dbReference>
<protein>
    <submittedName>
        <fullName evidence="2">Uncharacterized protein</fullName>
    </submittedName>
</protein>
<proteinExistence type="predicted"/>
<dbReference type="AlphaFoldDB" id="A0A1F4VCQ9"/>
<evidence type="ECO:0000313" key="2">
    <source>
        <dbReference type="EMBL" id="OGC55026.1"/>
    </source>
</evidence>
<keyword evidence="1" id="KW-1133">Transmembrane helix</keyword>
<keyword evidence="1" id="KW-0472">Membrane</keyword>
<organism evidence="2 3">
    <name type="scientific">candidate division WWE3 bacterium RIFCSPLOWO2_01_FULL_41_18</name>
    <dbReference type="NCBI Taxonomy" id="1802625"/>
    <lineage>
        <taxon>Bacteria</taxon>
        <taxon>Katanobacteria</taxon>
    </lineage>
</organism>